<dbReference type="GO" id="GO:0016020">
    <property type="term" value="C:membrane"/>
    <property type="evidence" value="ECO:0007669"/>
    <property type="project" value="InterPro"/>
</dbReference>
<evidence type="ECO:0000256" key="6">
    <source>
        <dbReference type="ARBA" id="ARBA00022777"/>
    </source>
</evidence>
<dbReference type="InterPro" id="IPR050482">
    <property type="entry name" value="Sensor_HK_TwoCompSys"/>
</dbReference>
<keyword evidence="9" id="KW-0472">Membrane</keyword>
<feature type="domain" description="Signal transduction histidine kinase subgroup 3 dimerisation and phosphoacceptor" evidence="11">
    <location>
        <begin position="211"/>
        <end position="276"/>
    </location>
</feature>
<dbReference type="Proteomes" id="UP000680865">
    <property type="component" value="Unassembled WGS sequence"/>
</dbReference>
<dbReference type="PANTHER" id="PTHR24421:SF10">
    <property type="entry name" value="NITRATE_NITRITE SENSOR PROTEIN NARQ"/>
    <property type="match status" value="1"/>
</dbReference>
<dbReference type="GO" id="GO:0005524">
    <property type="term" value="F:ATP binding"/>
    <property type="evidence" value="ECO:0007669"/>
    <property type="project" value="UniProtKB-KW"/>
</dbReference>
<accession>A0A919VL42</accession>
<feature type="transmembrane region" description="Helical" evidence="9">
    <location>
        <begin position="68"/>
        <end position="86"/>
    </location>
</feature>
<evidence type="ECO:0000256" key="4">
    <source>
        <dbReference type="ARBA" id="ARBA00022679"/>
    </source>
</evidence>
<feature type="transmembrane region" description="Helical" evidence="9">
    <location>
        <begin position="135"/>
        <end position="153"/>
    </location>
</feature>
<keyword evidence="9" id="KW-1133">Transmembrane helix</keyword>
<dbReference type="Gene3D" id="3.30.565.10">
    <property type="entry name" value="Histidine kinase-like ATPase, C-terminal domain"/>
    <property type="match status" value="1"/>
</dbReference>
<evidence type="ECO:0000256" key="7">
    <source>
        <dbReference type="ARBA" id="ARBA00022840"/>
    </source>
</evidence>
<dbReference type="EMBL" id="BOQP01000003">
    <property type="protein sequence ID" value="GIM67137.1"/>
    <property type="molecule type" value="Genomic_DNA"/>
</dbReference>
<dbReference type="InterPro" id="IPR055558">
    <property type="entry name" value="DUF7134"/>
</dbReference>
<feature type="transmembrane region" description="Helical" evidence="9">
    <location>
        <begin position="32"/>
        <end position="48"/>
    </location>
</feature>
<evidence type="ECO:0000256" key="3">
    <source>
        <dbReference type="ARBA" id="ARBA00022553"/>
    </source>
</evidence>
<evidence type="ECO:0000256" key="5">
    <source>
        <dbReference type="ARBA" id="ARBA00022741"/>
    </source>
</evidence>
<keyword evidence="5" id="KW-0547">Nucleotide-binding</keyword>
<keyword evidence="9" id="KW-0812">Transmembrane</keyword>
<evidence type="ECO:0000259" key="12">
    <source>
        <dbReference type="Pfam" id="PF23539"/>
    </source>
</evidence>
<dbReference type="Gene3D" id="1.20.5.1930">
    <property type="match status" value="1"/>
</dbReference>
<dbReference type="Pfam" id="PF23539">
    <property type="entry name" value="DUF7134"/>
    <property type="match status" value="1"/>
</dbReference>
<dbReference type="InterPro" id="IPR003594">
    <property type="entry name" value="HATPase_dom"/>
</dbReference>
<dbReference type="InterPro" id="IPR036890">
    <property type="entry name" value="HATPase_C_sf"/>
</dbReference>
<dbReference type="GO" id="GO:0046983">
    <property type="term" value="F:protein dimerization activity"/>
    <property type="evidence" value="ECO:0007669"/>
    <property type="project" value="InterPro"/>
</dbReference>
<feature type="transmembrane region" description="Helical" evidence="9">
    <location>
        <begin position="160"/>
        <end position="179"/>
    </location>
</feature>
<dbReference type="Pfam" id="PF07730">
    <property type="entry name" value="HisKA_3"/>
    <property type="match status" value="1"/>
</dbReference>
<comment type="catalytic activity">
    <reaction evidence="1">
        <text>ATP + protein L-histidine = ADP + protein N-phospho-L-histidine.</text>
        <dbReference type="EC" id="2.7.13.3"/>
    </reaction>
</comment>
<dbReference type="SUPFAM" id="SSF55874">
    <property type="entry name" value="ATPase domain of HSP90 chaperone/DNA topoisomerase II/histidine kinase"/>
    <property type="match status" value="1"/>
</dbReference>
<keyword evidence="8" id="KW-0902">Two-component regulatory system</keyword>
<evidence type="ECO:0000256" key="9">
    <source>
        <dbReference type="SAM" id="Phobius"/>
    </source>
</evidence>
<protein>
    <recommendedName>
        <fullName evidence="2">histidine kinase</fullName>
        <ecNumber evidence="2">2.7.13.3</ecNumber>
    </recommendedName>
</protein>
<keyword evidence="3" id="KW-0597">Phosphoprotein</keyword>
<evidence type="ECO:0000256" key="2">
    <source>
        <dbReference type="ARBA" id="ARBA00012438"/>
    </source>
</evidence>
<organism evidence="13 14">
    <name type="scientific">Winogradskya consettensis</name>
    <dbReference type="NCBI Taxonomy" id="113560"/>
    <lineage>
        <taxon>Bacteria</taxon>
        <taxon>Bacillati</taxon>
        <taxon>Actinomycetota</taxon>
        <taxon>Actinomycetes</taxon>
        <taxon>Micromonosporales</taxon>
        <taxon>Micromonosporaceae</taxon>
        <taxon>Winogradskya</taxon>
    </lineage>
</organism>
<evidence type="ECO:0000259" key="11">
    <source>
        <dbReference type="Pfam" id="PF07730"/>
    </source>
</evidence>
<dbReference type="GO" id="GO:0000155">
    <property type="term" value="F:phosphorelay sensor kinase activity"/>
    <property type="evidence" value="ECO:0007669"/>
    <property type="project" value="InterPro"/>
</dbReference>
<comment type="caution">
    <text evidence="13">The sequence shown here is derived from an EMBL/GenBank/DDBJ whole genome shotgun (WGS) entry which is preliminary data.</text>
</comment>
<keyword evidence="14" id="KW-1185">Reference proteome</keyword>
<proteinExistence type="predicted"/>
<evidence type="ECO:0000313" key="14">
    <source>
        <dbReference type="Proteomes" id="UP000680865"/>
    </source>
</evidence>
<dbReference type="InterPro" id="IPR011712">
    <property type="entry name" value="Sig_transdc_His_kin_sub3_dim/P"/>
</dbReference>
<keyword evidence="7" id="KW-0067">ATP-binding</keyword>
<gene>
    <name evidence="13" type="ORF">Aco04nite_04920</name>
</gene>
<keyword evidence="4" id="KW-0808">Transferase</keyword>
<feature type="transmembrane region" description="Helical" evidence="9">
    <location>
        <begin position="98"/>
        <end position="123"/>
    </location>
</feature>
<dbReference type="AlphaFoldDB" id="A0A919VL42"/>
<dbReference type="Pfam" id="PF02518">
    <property type="entry name" value="HATPase_c"/>
    <property type="match status" value="1"/>
</dbReference>
<dbReference type="EC" id="2.7.13.3" evidence="2"/>
<sequence>MVPMSDSAATNAQARLLAAQGWLKRADERRPWALDLALMLLVTGASVHDLVAGGRDQGPFGELGKADLPVWALIALTAGMILPLWWRRRRPVTAFGAIVAVSLVQFGLGVWLQSGISLLIGIYSVAAYGSLRALAWAYGVLALDLCLAVLRFVPFERGLVGLFLLLGTTTAAASLGLVVRTRGAYLTALEDRATRLEVERDQRIRLTTATERSRVAREMHDIVGHNLAVMIGLADGAAVLAESRGERSGEPLRLIGETGRQALGELRRVLGVLRSEPTDEDGLSPQPGLADLDDLIARVRAAGPAISYRTSGDVRDLGGGVQLTIYRIVQEALTNTLKHAGTDTSATVLVDEDNGSVRISVTDTGSAYPQGPAGEPGHGLVGIRERAGLYGGEVVAGPRDQGGWLVDVVLHNRPAPEDR</sequence>
<keyword evidence="6 13" id="KW-0418">Kinase</keyword>
<feature type="domain" description="DUF7134" evidence="12">
    <location>
        <begin position="28"/>
        <end position="182"/>
    </location>
</feature>
<name>A0A919VL42_9ACTN</name>
<evidence type="ECO:0000259" key="10">
    <source>
        <dbReference type="Pfam" id="PF02518"/>
    </source>
</evidence>
<reference evidence="13" key="1">
    <citation type="submission" date="2021-03" db="EMBL/GenBank/DDBJ databases">
        <title>Whole genome shotgun sequence of Actinoplanes consettensis NBRC 14913.</title>
        <authorList>
            <person name="Komaki H."/>
            <person name="Tamura T."/>
        </authorList>
    </citation>
    <scope>NUCLEOTIDE SEQUENCE</scope>
    <source>
        <strain evidence="13">NBRC 14913</strain>
    </source>
</reference>
<evidence type="ECO:0000256" key="8">
    <source>
        <dbReference type="ARBA" id="ARBA00023012"/>
    </source>
</evidence>
<feature type="domain" description="Histidine kinase/HSP90-like ATPase" evidence="10">
    <location>
        <begin position="321"/>
        <end position="408"/>
    </location>
</feature>
<evidence type="ECO:0000256" key="1">
    <source>
        <dbReference type="ARBA" id="ARBA00000085"/>
    </source>
</evidence>
<evidence type="ECO:0000313" key="13">
    <source>
        <dbReference type="EMBL" id="GIM67137.1"/>
    </source>
</evidence>
<dbReference type="PANTHER" id="PTHR24421">
    <property type="entry name" value="NITRATE/NITRITE SENSOR PROTEIN NARX-RELATED"/>
    <property type="match status" value="1"/>
</dbReference>
<dbReference type="CDD" id="cd16917">
    <property type="entry name" value="HATPase_UhpB-NarQ-NarX-like"/>
    <property type="match status" value="1"/>
</dbReference>